<dbReference type="Gene3D" id="3.40.50.2300">
    <property type="match status" value="3"/>
</dbReference>
<dbReference type="CDD" id="cd19990">
    <property type="entry name" value="PBP1_GABAb_receptor_plant"/>
    <property type="match status" value="1"/>
</dbReference>
<dbReference type="EMBL" id="JAUIZM010000007">
    <property type="protein sequence ID" value="KAK1375399.1"/>
    <property type="molecule type" value="Genomic_DNA"/>
</dbReference>
<comment type="function">
    <text evidence="13">Glutamate-gated receptor that probably acts as non-selective cation channel.</text>
</comment>
<keyword evidence="9 13" id="KW-0675">Receptor</keyword>
<evidence type="ECO:0000256" key="3">
    <source>
        <dbReference type="ARBA" id="ARBA00022448"/>
    </source>
</evidence>
<keyword evidence="3 13" id="KW-0813">Transport</keyword>
<dbReference type="Gene3D" id="3.40.190.10">
    <property type="entry name" value="Periplasmic binding protein-like II"/>
    <property type="match status" value="1"/>
</dbReference>
<proteinExistence type="inferred from homology"/>
<dbReference type="InterPro" id="IPR028082">
    <property type="entry name" value="Peripla_BP_I"/>
</dbReference>
<protein>
    <recommendedName>
        <fullName evidence="13">Glutamate receptor</fullName>
    </recommendedName>
</protein>
<accession>A0AAD8HXQ3</accession>
<keyword evidence="7 13" id="KW-0406">Ion transport</keyword>
<comment type="caution">
    <text evidence="17">The sequence shown here is derived from an EMBL/GenBank/DDBJ whole genome shotgun (WGS) entry which is preliminary data.</text>
</comment>
<dbReference type="Proteomes" id="UP001237642">
    <property type="component" value="Unassembled WGS sequence"/>
</dbReference>
<dbReference type="CDD" id="cd13686">
    <property type="entry name" value="GluR_Plant"/>
    <property type="match status" value="1"/>
</dbReference>
<keyword evidence="11 13" id="KW-1071">Ligand-gated ion channel</keyword>
<feature type="transmembrane region" description="Helical" evidence="15">
    <location>
        <begin position="583"/>
        <end position="601"/>
    </location>
</feature>
<evidence type="ECO:0000259" key="16">
    <source>
        <dbReference type="SMART" id="SM00079"/>
    </source>
</evidence>
<dbReference type="PANTHER" id="PTHR18966">
    <property type="entry name" value="IONOTROPIC GLUTAMATE RECEPTOR"/>
    <property type="match status" value="1"/>
</dbReference>
<dbReference type="AlphaFoldDB" id="A0AAD8HXQ3"/>
<dbReference type="Gene3D" id="1.10.287.70">
    <property type="match status" value="1"/>
</dbReference>
<evidence type="ECO:0000256" key="9">
    <source>
        <dbReference type="ARBA" id="ARBA00023170"/>
    </source>
</evidence>
<keyword evidence="4 15" id="KW-0812">Transmembrane</keyword>
<evidence type="ECO:0000256" key="15">
    <source>
        <dbReference type="SAM" id="Phobius"/>
    </source>
</evidence>
<evidence type="ECO:0000256" key="13">
    <source>
        <dbReference type="PIRNR" id="PIRNR037090"/>
    </source>
</evidence>
<dbReference type="Pfam" id="PF10613">
    <property type="entry name" value="Lig_chan-Glu_bd"/>
    <property type="match status" value="1"/>
</dbReference>
<dbReference type="FunFam" id="1.10.287.70:FF:000037">
    <property type="entry name" value="Glutamate receptor"/>
    <property type="match status" value="1"/>
</dbReference>
<dbReference type="SMART" id="SM00079">
    <property type="entry name" value="PBPe"/>
    <property type="match status" value="1"/>
</dbReference>
<keyword evidence="8 13" id="KW-0472">Membrane</keyword>
<evidence type="ECO:0000256" key="11">
    <source>
        <dbReference type="ARBA" id="ARBA00023286"/>
    </source>
</evidence>
<dbReference type="InterPro" id="IPR001320">
    <property type="entry name" value="Iontro_rcpt_C"/>
</dbReference>
<keyword evidence="5" id="KW-0732">Signal</keyword>
<keyword evidence="14" id="KW-1015">Disulfide bond</keyword>
<dbReference type="FunFam" id="3.40.50.2300:FF:000188">
    <property type="entry name" value="Glutamate receptor"/>
    <property type="match status" value="1"/>
</dbReference>
<feature type="transmembrane region" description="Helical" evidence="15">
    <location>
        <begin position="643"/>
        <end position="661"/>
    </location>
</feature>
<evidence type="ECO:0000256" key="12">
    <source>
        <dbReference type="ARBA" id="ARBA00023303"/>
    </source>
</evidence>
<organism evidence="17 18">
    <name type="scientific">Heracleum sosnowskyi</name>
    <dbReference type="NCBI Taxonomy" id="360622"/>
    <lineage>
        <taxon>Eukaryota</taxon>
        <taxon>Viridiplantae</taxon>
        <taxon>Streptophyta</taxon>
        <taxon>Embryophyta</taxon>
        <taxon>Tracheophyta</taxon>
        <taxon>Spermatophyta</taxon>
        <taxon>Magnoliopsida</taxon>
        <taxon>eudicotyledons</taxon>
        <taxon>Gunneridae</taxon>
        <taxon>Pentapetalae</taxon>
        <taxon>asterids</taxon>
        <taxon>campanulids</taxon>
        <taxon>Apiales</taxon>
        <taxon>Apiaceae</taxon>
        <taxon>Apioideae</taxon>
        <taxon>apioid superclade</taxon>
        <taxon>Tordylieae</taxon>
        <taxon>Tordyliinae</taxon>
        <taxon>Heracleum</taxon>
    </lineage>
</organism>
<dbReference type="Pfam" id="PF00060">
    <property type="entry name" value="Lig_chan"/>
    <property type="match status" value="1"/>
</dbReference>
<evidence type="ECO:0000256" key="14">
    <source>
        <dbReference type="PIRSR" id="PIRSR037090-50"/>
    </source>
</evidence>
<evidence type="ECO:0000256" key="1">
    <source>
        <dbReference type="ARBA" id="ARBA00004141"/>
    </source>
</evidence>
<feature type="disulfide bond" evidence="14">
    <location>
        <begin position="748"/>
        <end position="809"/>
    </location>
</feature>
<evidence type="ECO:0000313" key="17">
    <source>
        <dbReference type="EMBL" id="KAK1375399.1"/>
    </source>
</evidence>
<feature type="domain" description="Ionotropic glutamate receptor C-terminal" evidence="16">
    <location>
        <begin position="461"/>
        <end position="805"/>
    </location>
</feature>
<dbReference type="GO" id="GO:0016020">
    <property type="term" value="C:membrane"/>
    <property type="evidence" value="ECO:0007669"/>
    <property type="project" value="UniProtKB-SubCell"/>
</dbReference>
<dbReference type="InterPro" id="IPR017103">
    <property type="entry name" value="Iontropic_Glu_rcpt_pln"/>
</dbReference>
<dbReference type="FunFam" id="3.40.190.10:FF:000054">
    <property type="entry name" value="Glutamate receptor"/>
    <property type="match status" value="1"/>
</dbReference>
<keyword evidence="12 13" id="KW-0407">Ion channel</keyword>
<evidence type="ECO:0000256" key="2">
    <source>
        <dbReference type="ARBA" id="ARBA00008685"/>
    </source>
</evidence>
<comment type="subcellular location">
    <subcellularLocation>
        <location evidence="1">Membrane</location>
        <topology evidence="1">Multi-pass membrane protein</topology>
    </subcellularLocation>
</comment>
<keyword evidence="6 15" id="KW-1133">Transmembrane helix</keyword>
<comment type="similarity">
    <text evidence="2 13">Belongs to the glutamate-gated ion channel (TC 1.A.10.1) family.</text>
</comment>
<keyword evidence="18" id="KW-1185">Reference proteome</keyword>
<reference evidence="17" key="1">
    <citation type="submission" date="2023-02" db="EMBL/GenBank/DDBJ databases">
        <title>Genome of toxic invasive species Heracleum sosnowskyi carries increased number of genes despite the absence of recent whole-genome duplications.</title>
        <authorList>
            <person name="Schelkunov M."/>
            <person name="Shtratnikova V."/>
            <person name="Makarenko M."/>
            <person name="Klepikova A."/>
            <person name="Omelchenko D."/>
            <person name="Novikova G."/>
            <person name="Obukhova E."/>
            <person name="Bogdanov V."/>
            <person name="Penin A."/>
            <person name="Logacheva M."/>
        </authorList>
    </citation>
    <scope>NUCLEOTIDE SEQUENCE</scope>
    <source>
        <strain evidence="17">Hsosn_3</strain>
        <tissue evidence="17">Leaf</tissue>
    </source>
</reference>
<dbReference type="SUPFAM" id="SSF53822">
    <property type="entry name" value="Periplasmic binding protein-like I"/>
    <property type="match status" value="1"/>
</dbReference>
<evidence type="ECO:0000256" key="8">
    <source>
        <dbReference type="ARBA" id="ARBA00023136"/>
    </source>
</evidence>
<name>A0AAD8HXQ3_9APIA</name>
<evidence type="ECO:0000256" key="4">
    <source>
        <dbReference type="ARBA" id="ARBA00022692"/>
    </source>
</evidence>
<evidence type="ECO:0000256" key="5">
    <source>
        <dbReference type="ARBA" id="ARBA00022729"/>
    </source>
</evidence>
<evidence type="ECO:0000256" key="6">
    <source>
        <dbReference type="ARBA" id="ARBA00022989"/>
    </source>
</evidence>
<dbReference type="InterPro" id="IPR019594">
    <property type="entry name" value="Glu/Gly-bd"/>
</dbReference>
<evidence type="ECO:0000256" key="10">
    <source>
        <dbReference type="ARBA" id="ARBA00023180"/>
    </source>
</evidence>
<dbReference type="InterPro" id="IPR001828">
    <property type="entry name" value="ANF_lig-bd_rcpt"/>
</dbReference>
<evidence type="ECO:0000256" key="7">
    <source>
        <dbReference type="ARBA" id="ARBA00023065"/>
    </source>
</evidence>
<gene>
    <name evidence="17" type="ORF">POM88_031592</name>
</gene>
<dbReference type="InterPro" id="IPR015683">
    <property type="entry name" value="Ionotropic_Glu_rcpt"/>
</dbReference>
<dbReference type="InterPro" id="IPR044440">
    <property type="entry name" value="GABAb_receptor_plant_PBP1"/>
</dbReference>
<dbReference type="Pfam" id="PF01094">
    <property type="entry name" value="ANF_receptor"/>
    <property type="match status" value="1"/>
</dbReference>
<keyword evidence="10" id="KW-0325">Glycoprotein</keyword>
<evidence type="ECO:0000313" key="18">
    <source>
        <dbReference type="Proteomes" id="UP001237642"/>
    </source>
</evidence>
<sequence length="893" mass="100030">MTVLVGTFAMPLKLGSQFFPAVLTIFLLILSDEGIVISAHGEISIGSIINVKTRVGKEIVVAMTVAANNFNNNSMHQILLLHFRDSRGNPLRAAYTAEELFNENVQAIIGMETWEQAALVADVANRAQVPIVSFASGALQKPFAQLLWPFLIQMNTNINEQIRCIAAIVHSFNWHRVIPIYESDMYGGDSGLFAALTEALQSFGVDIEYHLVLPPFSSLSDENKFIREEVAKLLYKQSRVFIVLQASVSMAIDLFKEAKQMGLVGKDSIWIMTEGITSLLDSVDTSVISSMEGALGIKTYISEDNGPFVQFRQQFRKIFRSKYPEEDNSDVGIYALRAHDCIIFLTRAIKELSSINNTSKALLETILKGNYTGLTGDVHFNNGELEQDSVFRIVNVVGKRYKEIGFWSAKFGFSSSLVSKESADKIFGGSMEFLANLVYWPGNLKRTPKGWSMPTEAKPMKFAVPGQTSFEKFVKVQWSESLKEINYSGFCIDVFFEVLKLLEKSYSLPYEFIPYNGTYDDLVDLVADKTVDAVIGDVTILANRSKYVDFTQPFAESGLTMIVPVKPQAEKAWIFLKPFSKGMWGMTAAILVYTVLIVWLLERRSNPEFDGPWHFQISTALWFTSSSLFFAQREQICNNHARVAVSVWLFVVLALSSSYTATLSSMLTAPRLEPNVTDIGWLKKNNDVVGCDGSSFVKRYLENVLGFNPVNIKKISSEYNYPGEFESGSITAAFLEVPYEKAFLNHHCQGYTVSGSSGRYGGDRFGGLGFVFQKGSPIAADASQAILTLLENGRLKQLEIDWFAPTSDCLTTQSLEKTESLTWHSFWGLYLLSVGTSSICYLVFVSPQLYEHSHEAYNYSRTKIVNISMLLYDSTRENIRRLKKSLNEYLNAL</sequence>
<dbReference type="PIRSF" id="PIRSF037090">
    <property type="entry name" value="Iontro_Glu-like_rcpt_pln"/>
    <property type="match status" value="1"/>
</dbReference>
<dbReference type="SUPFAM" id="SSF53850">
    <property type="entry name" value="Periplasmic binding protein-like II"/>
    <property type="match status" value="1"/>
</dbReference>
<dbReference type="GO" id="GO:0015276">
    <property type="term" value="F:ligand-gated monoatomic ion channel activity"/>
    <property type="evidence" value="ECO:0007669"/>
    <property type="project" value="InterPro"/>
</dbReference>
<reference evidence="17" key="2">
    <citation type="submission" date="2023-05" db="EMBL/GenBank/DDBJ databases">
        <authorList>
            <person name="Schelkunov M.I."/>
        </authorList>
    </citation>
    <scope>NUCLEOTIDE SEQUENCE</scope>
    <source>
        <strain evidence="17">Hsosn_3</strain>
        <tissue evidence="17">Leaf</tissue>
    </source>
</reference>